<evidence type="ECO:0000313" key="1">
    <source>
        <dbReference type="EMBL" id="NME67379.1"/>
    </source>
</evidence>
<dbReference type="EMBL" id="JABANE010000010">
    <property type="protein sequence ID" value="NME67379.1"/>
    <property type="molecule type" value="Genomic_DNA"/>
</dbReference>
<comment type="caution">
    <text evidence="1">The sequence shown here is derived from an EMBL/GenBank/DDBJ whole genome shotgun (WGS) entry which is preliminary data.</text>
</comment>
<accession>A0A7X9P2C3</accession>
<name>A0A7X9P2C3_9BACT</name>
<gene>
    <name evidence="1" type="ORF">HHU12_05330</name>
</gene>
<sequence>MKKHIFLIIVFTFIAFFSHAQEITDYKLGMKLEGGDMVHMTIGRVKGVVFLYPNKSGYIYALGFVPSNDGKNPAKISSGDFDSFIDEIKRYYNTDFESEIDHAQNKIHYYGKHEGNQIVITCDYEVEFPPYHKSMSMMLNKL</sequence>
<proteinExistence type="predicted"/>
<dbReference type="Proteomes" id="UP000576082">
    <property type="component" value="Unassembled WGS sequence"/>
</dbReference>
<keyword evidence="2" id="KW-1185">Reference proteome</keyword>
<reference evidence="1 2" key="1">
    <citation type="submission" date="2020-04" db="EMBL/GenBank/DDBJ databases">
        <title>Flammeovirga sp. SR4, a novel species isolated from seawater.</title>
        <authorList>
            <person name="Wang X."/>
        </authorList>
    </citation>
    <scope>NUCLEOTIDE SEQUENCE [LARGE SCALE GENOMIC DNA]</scope>
    <source>
        <strain evidence="1 2">ATCC 23126</strain>
    </source>
</reference>
<dbReference type="AlphaFoldDB" id="A0A7X9P2C3"/>
<evidence type="ECO:0000313" key="2">
    <source>
        <dbReference type="Proteomes" id="UP000576082"/>
    </source>
</evidence>
<organism evidence="1 2">
    <name type="scientific">Flammeovirga aprica JL-4</name>
    <dbReference type="NCBI Taxonomy" id="694437"/>
    <lineage>
        <taxon>Bacteria</taxon>
        <taxon>Pseudomonadati</taxon>
        <taxon>Bacteroidota</taxon>
        <taxon>Cytophagia</taxon>
        <taxon>Cytophagales</taxon>
        <taxon>Flammeovirgaceae</taxon>
        <taxon>Flammeovirga</taxon>
    </lineage>
</organism>
<protein>
    <submittedName>
        <fullName evidence="1">Uncharacterized protein</fullName>
    </submittedName>
</protein>
<dbReference type="RefSeq" id="WP_169655683.1">
    <property type="nucleotide sequence ID" value="NZ_JABANE010000010.1"/>
</dbReference>